<keyword evidence="3" id="KW-0238">DNA-binding</keyword>
<feature type="region of interest" description="Disordered" evidence="1">
    <location>
        <begin position="290"/>
        <end position="320"/>
    </location>
</feature>
<evidence type="ECO:0000313" key="3">
    <source>
        <dbReference type="EMBL" id="KAF7815096.1"/>
    </source>
</evidence>
<evidence type="ECO:0000259" key="2">
    <source>
        <dbReference type="Pfam" id="PF02721"/>
    </source>
</evidence>
<sequence>MCKTKRITLPTIKYRVVRLWSLPPYPKNSPHDAIEMVLCDCEGSKISAYIKSTFAQKYSNIIKEGSVYVMSQFNVGSNDGAFRAVNHKYKLNFQFSTRVAETDDDGFIPRYGFNFLDGERILNGNLDQQILVGCLHVIFIVNNNMQQVIIALQYFKLKEYNGSVTLSNSMYASRMVINVDIEEIMQFRDAAFDGWAWALSSLNDLNFAGDGNVLCLLASVQKVNAERGWFYDSCKSFVKPGWFYQDAKKNGVVTSLNPSEIVDLTSHHDVVATPSKVQRLSPVDIDGRRLSFADSEHTPSSSASGTGKRTSTEPNSEGPS</sequence>
<protein>
    <submittedName>
        <fullName evidence="3">Replication protein A 70 kDa DNA-binding subunit C-like</fullName>
    </submittedName>
</protein>
<organism evidence="3 4">
    <name type="scientific">Senna tora</name>
    <dbReference type="NCBI Taxonomy" id="362788"/>
    <lineage>
        <taxon>Eukaryota</taxon>
        <taxon>Viridiplantae</taxon>
        <taxon>Streptophyta</taxon>
        <taxon>Embryophyta</taxon>
        <taxon>Tracheophyta</taxon>
        <taxon>Spermatophyta</taxon>
        <taxon>Magnoliopsida</taxon>
        <taxon>eudicotyledons</taxon>
        <taxon>Gunneridae</taxon>
        <taxon>Pentapetalae</taxon>
        <taxon>rosids</taxon>
        <taxon>fabids</taxon>
        <taxon>Fabales</taxon>
        <taxon>Fabaceae</taxon>
        <taxon>Caesalpinioideae</taxon>
        <taxon>Cassia clade</taxon>
        <taxon>Senna</taxon>
    </lineage>
</organism>
<accession>A0A834T4T0</accession>
<dbReference type="AlphaFoldDB" id="A0A834T4T0"/>
<keyword evidence="4" id="KW-1185">Reference proteome</keyword>
<evidence type="ECO:0000313" key="4">
    <source>
        <dbReference type="Proteomes" id="UP000634136"/>
    </source>
</evidence>
<evidence type="ECO:0000256" key="1">
    <source>
        <dbReference type="SAM" id="MobiDB-lite"/>
    </source>
</evidence>
<dbReference type="GO" id="GO:0003677">
    <property type="term" value="F:DNA binding"/>
    <property type="evidence" value="ECO:0007669"/>
    <property type="project" value="UniProtKB-KW"/>
</dbReference>
<feature type="compositionally biased region" description="Polar residues" evidence="1">
    <location>
        <begin position="298"/>
        <end position="320"/>
    </location>
</feature>
<dbReference type="OrthoDB" id="1935380at2759"/>
<dbReference type="Pfam" id="PF02721">
    <property type="entry name" value="DUF223"/>
    <property type="match status" value="1"/>
</dbReference>
<dbReference type="InterPro" id="IPR003871">
    <property type="entry name" value="RFA1B/D_OB_1st"/>
</dbReference>
<gene>
    <name evidence="3" type="ORF">G2W53_029065</name>
</gene>
<dbReference type="PANTHER" id="PTHR47165:SF4">
    <property type="entry name" value="OS03G0429900 PROTEIN"/>
    <property type="match status" value="1"/>
</dbReference>
<dbReference type="Gene3D" id="2.40.50.140">
    <property type="entry name" value="Nucleic acid-binding proteins"/>
    <property type="match status" value="2"/>
</dbReference>
<proteinExistence type="predicted"/>
<dbReference type="SUPFAM" id="SSF50249">
    <property type="entry name" value="Nucleic acid-binding proteins"/>
    <property type="match status" value="1"/>
</dbReference>
<dbReference type="EMBL" id="JAAIUW010000009">
    <property type="protein sequence ID" value="KAF7815096.1"/>
    <property type="molecule type" value="Genomic_DNA"/>
</dbReference>
<comment type="caution">
    <text evidence="3">The sequence shown here is derived from an EMBL/GenBank/DDBJ whole genome shotgun (WGS) entry which is preliminary data.</text>
</comment>
<name>A0A834T4T0_9FABA</name>
<feature type="domain" description="Replication protein A 70 kDa DNA-binding subunit B/D first OB fold" evidence="2">
    <location>
        <begin position="8"/>
        <end position="101"/>
    </location>
</feature>
<reference evidence="3" key="1">
    <citation type="submission" date="2020-09" db="EMBL/GenBank/DDBJ databases">
        <title>Genome-Enabled Discovery of Anthraquinone Biosynthesis in Senna tora.</title>
        <authorList>
            <person name="Kang S.-H."/>
            <person name="Pandey R.P."/>
            <person name="Lee C.-M."/>
            <person name="Sim J.-S."/>
            <person name="Jeong J.-T."/>
            <person name="Choi B.-S."/>
            <person name="Jung M."/>
            <person name="Ginzburg D."/>
            <person name="Zhao K."/>
            <person name="Won S.Y."/>
            <person name="Oh T.-J."/>
            <person name="Yu Y."/>
            <person name="Kim N.-H."/>
            <person name="Lee O.R."/>
            <person name="Lee T.-H."/>
            <person name="Bashyal P."/>
            <person name="Kim T.-S."/>
            <person name="Lee W.-H."/>
            <person name="Kawkins C."/>
            <person name="Kim C.-K."/>
            <person name="Kim J.S."/>
            <person name="Ahn B.O."/>
            <person name="Rhee S.Y."/>
            <person name="Sohng J.K."/>
        </authorList>
    </citation>
    <scope>NUCLEOTIDE SEQUENCE</scope>
    <source>
        <tissue evidence="3">Leaf</tissue>
    </source>
</reference>
<dbReference type="Proteomes" id="UP000634136">
    <property type="component" value="Unassembled WGS sequence"/>
</dbReference>
<dbReference type="CDD" id="cd04480">
    <property type="entry name" value="RPA1_DBD_A_like"/>
    <property type="match status" value="1"/>
</dbReference>
<dbReference type="PANTHER" id="PTHR47165">
    <property type="entry name" value="OS03G0429900 PROTEIN"/>
    <property type="match status" value="1"/>
</dbReference>
<dbReference type="InterPro" id="IPR012340">
    <property type="entry name" value="NA-bd_OB-fold"/>
</dbReference>